<dbReference type="Pfam" id="PF12704">
    <property type="entry name" value="MacB_PCD"/>
    <property type="match status" value="1"/>
</dbReference>
<dbReference type="InterPro" id="IPR050250">
    <property type="entry name" value="Macrolide_Exporter_MacB"/>
</dbReference>
<feature type="transmembrane region" description="Helical" evidence="1">
    <location>
        <begin position="228"/>
        <end position="252"/>
    </location>
</feature>
<feature type="transmembrane region" description="Helical" evidence="1">
    <location>
        <begin position="272"/>
        <end position="295"/>
    </location>
</feature>
<evidence type="ECO:0000256" key="1">
    <source>
        <dbReference type="SAM" id="Phobius"/>
    </source>
</evidence>
<evidence type="ECO:0000313" key="4">
    <source>
        <dbReference type="Proteomes" id="UP000775179"/>
    </source>
</evidence>
<dbReference type="AlphaFoldDB" id="A0ABD4REB1"/>
<evidence type="ECO:0000259" key="2">
    <source>
        <dbReference type="Pfam" id="PF12704"/>
    </source>
</evidence>
<dbReference type="GeneID" id="66300905"/>
<feature type="domain" description="MacB-like periplasmic core" evidence="2">
    <location>
        <begin position="86"/>
        <end position="191"/>
    </location>
</feature>
<protein>
    <submittedName>
        <fullName evidence="3">ABC transporter permease</fullName>
    </submittedName>
</protein>
<keyword evidence="1" id="KW-0812">Transmembrane</keyword>
<dbReference type="InterPro" id="IPR025857">
    <property type="entry name" value="MacB_PCD"/>
</dbReference>
<dbReference type="KEGG" id="cchv:BTM20_03445"/>
<dbReference type="PANTHER" id="PTHR30572">
    <property type="entry name" value="MEMBRANE COMPONENT OF TRANSPORTER-RELATED"/>
    <property type="match status" value="1"/>
</dbReference>
<dbReference type="RefSeq" id="WP_021874894.1">
    <property type="nucleotide sequence ID" value="NZ_CP018624.1"/>
</dbReference>
<dbReference type="Proteomes" id="UP000775179">
    <property type="component" value="Unassembled WGS sequence"/>
</dbReference>
<name>A0ABD4REB1_9CLOT</name>
<dbReference type="EMBL" id="JAIFTX010000003">
    <property type="protein sequence ID" value="MBX7289862.1"/>
    <property type="molecule type" value="Genomic_DNA"/>
</dbReference>
<gene>
    <name evidence="3" type="ORF">K4H94_02190</name>
</gene>
<feature type="transmembrane region" description="Helical" evidence="1">
    <location>
        <begin position="307"/>
        <end position="333"/>
    </location>
</feature>
<evidence type="ECO:0000313" key="3">
    <source>
        <dbReference type="EMBL" id="MBX7289862.1"/>
    </source>
</evidence>
<reference evidence="3 4" key="1">
    <citation type="submission" date="2021-08" db="EMBL/GenBank/DDBJ databases">
        <title>Genome sequence analysis of Clostridium chauvoei strains of European origin and evaluation of typing options for outbreak investigations.</title>
        <authorList>
            <person name="Abdel-Glil M."/>
            <person name="Thomas P."/>
            <person name="Seyboldt C."/>
        </authorList>
    </citation>
    <scope>NUCLEOTIDE SEQUENCE [LARGE SCALE GENOMIC DNA]</scope>
    <source>
        <strain evidence="3 4">S0260-09</strain>
    </source>
</reference>
<organism evidence="3 4">
    <name type="scientific">Clostridium chauvoei</name>
    <dbReference type="NCBI Taxonomy" id="46867"/>
    <lineage>
        <taxon>Bacteria</taxon>
        <taxon>Bacillati</taxon>
        <taxon>Bacillota</taxon>
        <taxon>Clostridia</taxon>
        <taxon>Eubacteriales</taxon>
        <taxon>Clostridiaceae</taxon>
        <taxon>Clostridium</taxon>
    </lineage>
</organism>
<sequence>MKKLKKLIKKYWVLFSTFILINVFFISVIINILSFEQDIKTKNSLISKDAKIILFETAEDIKINNLINTLKDKNVVLEGKVLINNDYKATEIIGVYYNYNIDKTYPLTEGRMFTLEEIKRGERVALVGYKLKDNIQDQKVKIQNQEYKVVGILGNKSTKGLGDSIYINMNSQDFNLNRKSITIDVLDGSTAYTAKKIYEQLNERNKVIMEISEPIVEPLNEAISSNSIYLIMGLLASMSLISTVINISSYWIEKEKVIIGIKSLVGESKSSIFLNLFIEYEFVIIASIIIAYLIFGICGGLNSINLLIALKSLLIITLINVIVSITCIIPSVIKISKMNINSIIKENI</sequence>
<comment type="caution">
    <text evidence="3">The sequence shown here is derived from an EMBL/GenBank/DDBJ whole genome shotgun (WGS) entry which is preliminary data.</text>
</comment>
<proteinExistence type="predicted"/>
<dbReference type="PANTHER" id="PTHR30572:SF4">
    <property type="entry name" value="ABC TRANSPORTER PERMEASE YTRF"/>
    <property type="match status" value="1"/>
</dbReference>
<feature type="transmembrane region" description="Helical" evidence="1">
    <location>
        <begin position="12"/>
        <end position="35"/>
    </location>
</feature>
<accession>A0ABD4REB1</accession>
<keyword evidence="1" id="KW-0472">Membrane</keyword>
<keyword evidence="1" id="KW-1133">Transmembrane helix</keyword>